<keyword evidence="4" id="KW-0378">Hydrolase</keyword>
<dbReference type="SMART" id="SM00098">
    <property type="entry name" value="alkPPc"/>
    <property type="match status" value="1"/>
</dbReference>
<sequence>MRHQSGAKVRIFLMIIFTVALTAAMLAGCNGSNSKVNNEYPHNIILMIADGASFGAWEAANIYEYNNPTGAIFFQPDYHKYLMTTYPLNTSSSPTGDQQPQVGYDPEKAWGLESYNTPDVYLHQNATDSAASATAISTGIKTYNRAINWTNYPEGTGSPAPVTIAELAKETGKAVGTITSVMWSHATPAALSNARNISRRNLSVIANDMLDGQTLDLIMGAGHPQWNDDGQQVIPDDRLSEEITDSNAQFVGGRETWIALKEGTHSGQWMLMETHAELLAIAQGDMEIDDNSPPLLVTVQANRTLQQRRAGYHPQETPFSTVQTPDLPTLNTMTQAALNYLSVKGSDSGFFLHIEGGAVDWAAHANQTSRLVEEQLDFLDSVETVVEWIGHNGGWDNNLLIITTDHGNAMPMGSNSDTIAHASMTISDIMDGQYIEGENEKGVRWWSDHHTNELVPLFARGIGAEFLEDYITGTDSNFITYYPAWAESGFTGDYIDNTSVFELMKQRLSDSKIHSTQTPP</sequence>
<dbReference type="SUPFAM" id="SSF53649">
    <property type="entry name" value="Alkaline phosphatase-like"/>
    <property type="match status" value="1"/>
</dbReference>
<dbReference type="RefSeq" id="WP_183734216.1">
    <property type="nucleotide sequence ID" value="NZ_JACHID010000022.1"/>
</dbReference>
<dbReference type="AlphaFoldDB" id="A0A7W7Y6H8"/>
<dbReference type="PROSITE" id="PS51257">
    <property type="entry name" value="PROKAR_LIPOPROTEIN"/>
    <property type="match status" value="1"/>
</dbReference>
<evidence type="ECO:0000313" key="4">
    <source>
        <dbReference type="EMBL" id="MBB5022897.1"/>
    </source>
</evidence>
<name>A0A7W7Y6H8_9BACT</name>
<keyword evidence="5" id="KW-1185">Reference proteome</keyword>
<feature type="binding site" evidence="3">
    <location>
        <position position="185"/>
    </location>
    <ligand>
        <name>Mg(2+)</name>
        <dbReference type="ChEBI" id="CHEBI:18420"/>
    </ligand>
</feature>
<evidence type="ECO:0000256" key="1">
    <source>
        <dbReference type="ARBA" id="ARBA00022553"/>
    </source>
</evidence>
<feature type="binding site" evidence="3">
    <location>
        <position position="187"/>
    </location>
    <ligand>
        <name>Mg(2+)</name>
        <dbReference type="ChEBI" id="CHEBI:18420"/>
    </ligand>
</feature>
<proteinExistence type="predicted"/>
<keyword evidence="3" id="KW-0479">Metal-binding</keyword>
<dbReference type="PANTHER" id="PTHR11596">
    <property type="entry name" value="ALKALINE PHOSPHATASE"/>
    <property type="match status" value="1"/>
</dbReference>
<feature type="binding site" evidence="3">
    <location>
        <position position="355"/>
    </location>
    <ligand>
        <name>Mg(2+)</name>
        <dbReference type="ChEBI" id="CHEBI:18420"/>
    </ligand>
</feature>
<dbReference type="PANTHER" id="PTHR11596:SF5">
    <property type="entry name" value="ALKALINE PHOSPHATASE"/>
    <property type="match status" value="1"/>
</dbReference>
<dbReference type="CDD" id="cd16012">
    <property type="entry name" value="ALP"/>
    <property type="match status" value="1"/>
</dbReference>
<dbReference type="Pfam" id="PF00245">
    <property type="entry name" value="Alk_phosphatase"/>
    <property type="match status" value="1"/>
</dbReference>
<dbReference type="InterPro" id="IPR017850">
    <property type="entry name" value="Alkaline_phosphatase_core_sf"/>
</dbReference>
<comment type="caution">
    <text evidence="4">The sequence shown here is derived from an EMBL/GenBank/DDBJ whole genome shotgun (WGS) entry which is preliminary data.</text>
</comment>
<feature type="binding site" evidence="3">
    <location>
        <position position="405"/>
    </location>
    <ligand>
        <name>Zn(2+)</name>
        <dbReference type="ChEBI" id="CHEBI:29105"/>
        <label>2</label>
    </ligand>
</feature>
<feature type="binding site" evidence="3">
    <location>
        <position position="406"/>
    </location>
    <ligand>
        <name>Zn(2+)</name>
        <dbReference type="ChEBI" id="CHEBI:29105"/>
        <label>2</label>
    </ligand>
</feature>
<protein>
    <submittedName>
        <fullName evidence="4">Alkaline phosphatase</fullName>
        <ecNumber evidence="4">3.1.3.1</ecNumber>
    </submittedName>
</protein>
<dbReference type="EMBL" id="JACHID010000022">
    <property type="protein sequence ID" value="MBB5022897.1"/>
    <property type="molecule type" value="Genomic_DNA"/>
</dbReference>
<dbReference type="InterPro" id="IPR001952">
    <property type="entry name" value="Alkaline_phosphatase"/>
</dbReference>
<accession>A0A7W7Y6H8</accession>
<feature type="binding site" evidence="3">
    <location>
        <position position="364"/>
    </location>
    <ligand>
        <name>Zn(2+)</name>
        <dbReference type="ChEBI" id="CHEBI:29105"/>
        <label>2</label>
    </ligand>
</feature>
<dbReference type="GO" id="GO:0046872">
    <property type="term" value="F:metal ion binding"/>
    <property type="evidence" value="ECO:0007669"/>
    <property type="project" value="UniProtKB-KW"/>
</dbReference>
<dbReference type="EC" id="3.1.3.1" evidence="4"/>
<feature type="binding site" evidence="3">
    <location>
        <position position="360"/>
    </location>
    <ligand>
        <name>Zn(2+)</name>
        <dbReference type="ChEBI" id="CHEBI:29105"/>
        <label>2</label>
    </ligand>
</feature>
<evidence type="ECO:0000256" key="3">
    <source>
        <dbReference type="PIRSR" id="PIRSR601952-2"/>
    </source>
</evidence>
<comment type="cofactor">
    <cofactor evidence="3">
        <name>Mg(2+)</name>
        <dbReference type="ChEBI" id="CHEBI:18420"/>
    </cofactor>
    <text evidence="3">Binds 1 Mg(2+) ion.</text>
</comment>
<gene>
    <name evidence="4" type="ORF">HNR37_002244</name>
</gene>
<evidence type="ECO:0000313" key="5">
    <source>
        <dbReference type="Proteomes" id="UP000528322"/>
    </source>
</evidence>
<reference evidence="4 5" key="1">
    <citation type="submission" date="2020-08" db="EMBL/GenBank/DDBJ databases">
        <title>Genomic Encyclopedia of Type Strains, Phase IV (KMG-IV): sequencing the most valuable type-strain genomes for metagenomic binning, comparative biology and taxonomic classification.</title>
        <authorList>
            <person name="Goeker M."/>
        </authorList>
    </citation>
    <scope>NUCLEOTIDE SEQUENCE [LARGE SCALE GENOMIC DNA]</scope>
    <source>
        <strain evidence="4 5">DSM 22071</strain>
    </source>
</reference>
<dbReference type="GO" id="GO:0004035">
    <property type="term" value="F:alkaline phosphatase activity"/>
    <property type="evidence" value="ECO:0007669"/>
    <property type="project" value="UniProtKB-EC"/>
</dbReference>
<dbReference type="Proteomes" id="UP000528322">
    <property type="component" value="Unassembled WGS sequence"/>
</dbReference>
<keyword evidence="1" id="KW-0597">Phosphoprotein</keyword>
<dbReference type="Gene3D" id="3.40.720.10">
    <property type="entry name" value="Alkaline Phosphatase, subunit A"/>
    <property type="match status" value="1"/>
</dbReference>
<feature type="active site" description="Phosphoserine intermediate" evidence="2">
    <location>
        <position position="129"/>
    </location>
</feature>
<keyword evidence="3" id="KW-0460">Magnesium</keyword>
<comment type="cofactor">
    <cofactor evidence="3">
        <name>Zn(2+)</name>
        <dbReference type="ChEBI" id="CHEBI:29105"/>
    </cofactor>
    <text evidence="3">Binds 2 Zn(2+) ions.</text>
</comment>
<keyword evidence="3" id="KW-0862">Zinc</keyword>
<evidence type="ECO:0000256" key="2">
    <source>
        <dbReference type="PIRSR" id="PIRSR601952-1"/>
    </source>
</evidence>
<organism evidence="4 5">
    <name type="scientific">Desulfurispira natronophila</name>
    <dbReference type="NCBI Taxonomy" id="682562"/>
    <lineage>
        <taxon>Bacteria</taxon>
        <taxon>Pseudomonadati</taxon>
        <taxon>Chrysiogenota</taxon>
        <taxon>Chrysiogenia</taxon>
        <taxon>Chrysiogenales</taxon>
        <taxon>Chrysiogenaceae</taxon>
        <taxon>Desulfurispira</taxon>
    </lineage>
</organism>